<dbReference type="Pfam" id="PF04069">
    <property type="entry name" value="OpuAC"/>
    <property type="match status" value="2"/>
</dbReference>
<keyword evidence="4" id="KW-1185">Reference proteome</keyword>
<dbReference type="SUPFAM" id="SSF53850">
    <property type="entry name" value="Periplasmic binding protein-like II"/>
    <property type="match status" value="2"/>
</dbReference>
<evidence type="ECO:0000256" key="1">
    <source>
        <dbReference type="SAM" id="SignalP"/>
    </source>
</evidence>
<feature type="signal peptide" evidence="1">
    <location>
        <begin position="1"/>
        <end position="26"/>
    </location>
</feature>
<feature type="chain" id="PRO_5031244160" description="ABC-type glycine betaine transport system substrate-binding domain-containing protein" evidence="1">
    <location>
        <begin position="27"/>
        <end position="331"/>
    </location>
</feature>
<dbReference type="PROSITE" id="PS51257">
    <property type="entry name" value="PROKAR_LIPOPROTEIN"/>
    <property type="match status" value="1"/>
</dbReference>
<dbReference type="AlphaFoldDB" id="A0A7R7DJ83"/>
<sequence length="331" mass="33912">MTPARVAVGILAGLSVAALVAGCGQAGSSGTKKDSNVKGAGCAPVAGSQLVVLKDDKHLQNSDNIVPAVNAKVASPALLADLNKVSAALDTPKLIQLNKQADVDRVPPQKVAANFAKSANLTSGVQKGSGSVTIGAANFSENKTLAYLYKTVLDAGGFKTSVRTIGNRELYEPALEKGEIQVVPEYAATLTEFLNQKANGKNAKAVASPDIDTTMKALTSLGAKDGLKFGEPSAAADENAFGVTKEFAAKYKVSTLSEFAAKCNGKATILGGPPECPDRAFCQQGLESKYGMKFGKFVQLDAGGSQSKNGLKTGKVSISLLLSSDAALAGS</sequence>
<evidence type="ECO:0000313" key="4">
    <source>
        <dbReference type="Proteomes" id="UP000611640"/>
    </source>
</evidence>
<protein>
    <recommendedName>
        <fullName evidence="2">ABC-type glycine betaine transport system substrate-binding domain-containing protein</fullName>
    </recommendedName>
</protein>
<dbReference type="KEGG" id="atl:Athai_01710"/>
<organism evidence="3 4">
    <name type="scientific">Actinocatenispora thailandica</name>
    <dbReference type="NCBI Taxonomy" id="227318"/>
    <lineage>
        <taxon>Bacteria</taxon>
        <taxon>Bacillati</taxon>
        <taxon>Actinomycetota</taxon>
        <taxon>Actinomycetes</taxon>
        <taxon>Micromonosporales</taxon>
        <taxon>Micromonosporaceae</taxon>
        <taxon>Actinocatenispora</taxon>
    </lineage>
</organism>
<keyword evidence="1" id="KW-0732">Signal</keyword>
<dbReference type="EMBL" id="AP023355">
    <property type="protein sequence ID" value="BCJ32668.1"/>
    <property type="molecule type" value="Genomic_DNA"/>
</dbReference>
<accession>A0A7R7DJ83</accession>
<feature type="domain" description="ABC-type glycine betaine transport system substrate-binding" evidence="2">
    <location>
        <begin position="131"/>
        <end position="325"/>
    </location>
</feature>
<dbReference type="InterPro" id="IPR007210">
    <property type="entry name" value="ABC_Gly_betaine_transp_sub-bd"/>
</dbReference>
<gene>
    <name evidence="3" type="ORF">Athai_01710</name>
</gene>
<evidence type="ECO:0000313" key="3">
    <source>
        <dbReference type="EMBL" id="BCJ32668.1"/>
    </source>
</evidence>
<dbReference type="Proteomes" id="UP000611640">
    <property type="component" value="Chromosome"/>
</dbReference>
<dbReference type="GO" id="GO:0043190">
    <property type="term" value="C:ATP-binding cassette (ABC) transporter complex"/>
    <property type="evidence" value="ECO:0007669"/>
    <property type="project" value="InterPro"/>
</dbReference>
<evidence type="ECO:0000259" key="2">
    <source>
        <dbReference type="Pfam" id="PF04069"/>
    </source>
</evidence>
<dbReference type="GO" id="GO:0022857">
    <property type="term" value="F:transmembrane transporter activity"/>
    <property type="evidence" value="ECO:0007669"/>
    <property type="project" value="InterPro"/>
</dbReference>
<dbReference type="Gene3D" id="3.40.190.10">
    <property type="entry name" value="Periplasmic binding protein-like II"/>
    <property type="match status" value="2"/>
</dbReference>
<feature type="domain" description="ABC-type glycine betaine transport system substrate-binding" evidence="2">
    <location>
        <begin position="49"/>
        <end position="117"/>
    </location>
</feature>
<name>A0A7R7DJ83_9ACTN</name>
<proteinExistence type="predicted"/>
<reference evidence="3 4" key="1">
    <citation type="submission" date="2020-08" db="EMBL/GenBank/DDBJ databases">
        <title>Whole genome shotgun sequence of Actinocatenispora thailandica NBRC 105041.</title>
        <authorList>
            <person name="Komaki H."/>
            <person name="Tamura T."/>
        </authorList>
    </citation>
    <scope>NUCLEOTIDE SEQUENCE [LARGE SCALE GENOMIC DNA]</scope>
    <source>
        <strain evidence="3 4">NBRC 105041</strain>
    </source>
</reference>